<gene>
    <name evidence="2" type="ORF">ABT39_MTgene171</name>
</gene>
<keyword evidence="1" id="KW-0472">Membrane</keyword>
<evidence type="ECO:0000256" key="1">
    <source>
        <dbReference type="SAM" id="Phobius"/>
    </source>
</evidence>
<feature type="transmembrane region" description="Helical" evidence="1">
    <location>
        <begin position="20"/>
        <end position="38"/>
    </location>
</feature>
<organism evidence="2">
    <name type="scientific">Picea glauca</name>
    <name type="common">White spruce</name>
    <name type="synonym">Pinus glauca</name>
    <dbReference type="NCBI Taxonomy" id="3330"/>
    <lineage>
        <taxon>Eukaryota</taxon>
        <taxon>Viridiplantae</taxon>
        <taxon>Streptophyta</taxon>
        <taxon>Embryophyta</taxon>
        <taxon>Tracheophyta</taxon>
        <taxon>Spermatophyta</taxon>
        <taxon>Pinopsida</taxon>
        <taxon>Pinidae</taxon>
        <taxon>Conifers I</taxon>
        <taxon>Pinales</taxon>
        <taxon>Pinaceae</taxon>
        <taxon>Picea</taxon>
    </lineage>
</organism>
<evidence type="ECO:0000313" key="2">
    <source>
        <dbReference type="EMBL" id="KUM50328.1"/>
    </source>
</evidence>
<proteinExistence type="predicted"/>
<comment type="caution">
    <text evidence="2">The sequence shown here is derived from an EMBL/GenBank/DDBJ whole genome shotgun (WGS) entry which is preliminary data.</text>
</comment>
<keyword evidence="1" id="KW-1133">Transmembrane helix</keyword>
<name>A0A124GNZ0_PICGL</name>
<accession>A0A124GNZ0</accession>
<geneLocation type="mitochondrion" evidence="2"/>
<dbReference type="AlphaFoldDB" id="A0A124GNZ0"/>
<dbReference type="EMBL" id="LKAM01000001">
    <property type="protein sequence ID" value="KUM50328.1"/>
    <property type="molecule type" value="Genomic_DNA"/>
</dbReference>
<keyword evidence="2" id="KW-0496">Mitochondrion</keyword>
<keyword evidence="1" id="KW-0812">Transmembrane</keyword>
<sequence>MMLIPMMLCHNEANSPPKAVLIQLIYVLMLLIYVLMLLT</sequence>
<protein>
    <submittedName>
        <fullName evidence="2">Uncharacterized protein</fullName>
    </submittedName>
</protein>
<reference evidence="2" key="1">
    <citation type="journal article" date="2015" name="Genome Biol. Evol.">
        <title>Organellar Genomes of White Spruce (Picea glauca): Assembly and Annotation.</title>
        <authorList>
            <person name="Jackman S.D."/>
            <person name="Warren R.L."/>
            <person name="Gibb E.A."/>
            <person name="Vandervalk B.P."/>
            <person name="Mohamadi H."/>
            <person name="Chu J."/>
            <person name="Raymond A."/>
            <person name="Pleasance S."/>
            <person name="Coope R."/>
            <person name="Wildung M.R."/>
            <person name="Ritland C.E."/>
            <person name="Bousquet J."/>
            <person name="Jones S.J."/>
            <person name="Bohlmann J."/>
            <person name="Birol I."/>
        </authorList>
    </citation>
    <scope>NUCLEOTIDE SEQUENCE [LARGE SCALE GENOMIC DNA]</scope>
    <source>
        <tissue evidence="2">Flushing bud</tissue>
    </source>
</reference>